<dbReference type="AlphaFoldDB" id="A0A9D1TDJ6"/>
<evidence type="ECO:0008006" key="3">
    <source>
        <dbReference type="Google" id="ProtNLM"/>
    </source>
</evidence>
<name>A0A9D1TDJ6_9FIRM</name>
<proteinExistence type="predicted"/>
<gene>
    <name evidence="1" type="ORF">IAA64_09815</name>
</gene>
<evidence type="ECO:0000313" key="1">
    <source>
        <dbReference type="EMBL" id="HIV28258.1"/>
    </source>
</evidence>
<accession>A0A9D1TDJ6</accession>
<reference evidence="1" key="2">
    <citation type="journal article" date="2021" name="PeerJ">
        <title>Extensive microbial diversity within the chicken gut microbiome revealed by metagenomics and culture.</title>
        <authorList>
            <person name="Gilroy R."/>
            <person name="Ravi A."/>
            <person name="Getino M."/>
            <person name="Pursley I."/>
            <person name="Horton D.L."/>
            <person name="Alikhan N.F."/>
            <person name="Baker D."/>
            <person name="Gharbi K."/>
            <person name="Hall N."/>
            <person name="Watson M."/>
            <person name="Adriaenssens E.M."/>
            <person name="Foster-Nyarko E."/>
            <person name="Jarju S."/>
            <person name="Secka A."/>
            <person name="Antonio M."/>
            <person name="Oren A."/>
            <person name="Chaudhuri R.R."/>
            <person name="La Ragione R."/>
            <person name="Hildebrand F."/>
            <person name="Pallen M.J."/>
        </authorList>
    </citation>
    <scope>NUCLEOTIDE SEQUENCE</scope>
    <source>
        <strain evidence="1">CHK183-6373</strain>
    </source>
</reference>
<protein>
    <recommendedName>
        <fullName evidence="3">Serine/threonine-protein kinase RsbW</fullName>
    </recommendedName>
</protein>
<comment type="caution">
    <text evidence="1">The sequence shown here is derived from an EMBL/GenBank/DDBJ whole genome shotgun (WGS) entry which is preliminary data.</text>
</comment>
<organism evidence="1 2">
    <name type="scientific">Candidatus Ornithocaccomicrobium faecavium</name>
    <dbReference type="NCBI Taxonomy" id="2840890"/>
    <lineage>
        <taxon>Bacteria</taxon>
        <taxon>Bacillati</taxon>
        <taxon>Bacillota</taxon>
        <taxon>Clostridia</taxon>
        <taxon>Candidatus Ornithocaccomicrobium</taxon>
    </lineage>
</organism>
<dbReference type="Proteomes" id="UP000886884">
    <property type="component" value="Unassembled WGS sequence"/>
</dbReference>
<reference evidence="1" key="1">
    <citation type="submission" date="2020-10" db="EMBL/GenBank/DDBJ databases">
        <authorList>
            <person name="Gilroy R."/>
        </authorList>
    </citation>
    <scope>NUCLEOTIDE SEQUENCE</scope>
    <source>
        <strain evidence="1">CHK183-6373</strain>
    </source>
</reference>
<dbReference type="EMBL" id="DVOT01000173">
    <property type="protein sequence ID" value="HIV28258.1"/>
    <property type="molecule type" value="Genomic_DNA"/>
</dbReference>
<sequence length="123" mass="12878">MNSNTVDLHIPGGESMRLVARLATVGYIASAGLTLDEAEDMKIAVAEALGAVGGERLHVQFSTADGAVEIAVVGDGKGRPREEVESEIARYVLRSLADEVEIEENGAGQIGSIRMKKRLSGGA</sequence>
<evidence type="ECO:0000313" key="2">
    <source>
        <dbReference type="Proteomes" id="UP000886884"/>
    </source>
</evidence>
<dbReference type="Gene3D" id="3.30.565.10">
    <property type="entry name" value="Histidine kinase-like ATPase, C-terminal domain"/>
    <property type="match status" value="1"/>
</dbReference>
<dbReference type="InterPro" id="IPR036890">
    <property type="entry name" value="HATPase_C_sf"/>
</dbReference>